<feature type="transmembrane region" description="Helical" evidence="3">
    <location>
        <begin position="292"/>
        <end position="314"/>
    </location>
</feature>
<sequence>MFFKLYDKQGSRQEQINDIDLLFETAKKSQDFKQFSLINEKGTFMISYYSTLINHDLLQLAVLRTFQEVIPVVNHLSIDNIKTMIPIDDIVITNEPHHISLKLLKGYAVLKEKETDDHFALINLSDQQIGLRDQNNTENEFSVVGPKIGFVENIDTNVHLLRQQINTPSLITKEISIGSMSHTKVVMAYIEGVTNEQHVETVEQRLKEIDFDVIFDATQLDQMMTDSSITPFPLFLTTERLDRTVYTLINGQVAIFCHGSPYAIIGPSTLLDFFISPEDYYLPWILGSFFRLIRILGVLFSVLASPIYIAVTTFHYEMIPKDLLGPLISSRNNVPFIPVLEVLFLEITIELLREAGARLPAKVGQTLGIVGGIVIGQAAVEASLTSNVLLIIVALSALASFTTPIFKMSNTIRFLRFPFIIFASIWGGLGIVLSICFLIVHLMRLQSLGIPYIVPIYPFRPKDFADSFIRSSYDVISKRLRFMRPKSIWRYHPDNENHSSDLDDE</sequence>
<dbReference type="PANTHER" id="PTHR22550">
    <property type="entry name" value="SPORE GERMINATION PROTEIN"/>
    <property type="match status" value="1"/>
</dbReference>
<protein>
    <submittedName>
        <fullName evidence="4">GerA family spore germination protein</fullName>
    </submittedName>
</protein>
<dbReference type="GO" id="GO:0016020">
    <property type="term" value="C:membrane"/>
    <property type="evidence" value="ECO:0007669"/>
    <property type="project" value="InterPro"/>
</dbReference>
<keyword evidence="3" id="KW-1133">Transmembrane helix</keyword>
<keyword evidence="3" id="KW-0812">Transmembrane</keyword>
<evidence type="ECO:0000256" key="1">
    <source>
        <dbReference type="ARBA" id="ARBA00005278"/>
    </source>
</evidence>
<reference evidence="4 5" key="1">
    <citation type="submission" date="2013-05" db="EMBL/GenBank/DDBJ databases">
        <authorList>
            <person name="Strain E.A."/>
            <person name="Brown E."/>
            <person name="Allard M.W."/>
            <person name="Luo Y.L."/>
        </authorList>
    </citation>
    <scope>NUCLEOTIDE SEQUENCE [LARGE SCALE GENOMIC DNA]</scope>
    <source>
        <strain evidence="4 5">TS-15</strain>
    </source>
</reference>
<evidence type="ECO:0000256" key="3">
    <source>
        <dbReference type="SAM" id="Phobius"/>
    </source>
</evidence>
<dbReference type="InterPro" id="IPR004995">
    <property type="entry name" value="Spore_Ger"/>
</dbReference>
<dbReference type="InterPro" id="IPR050768">
    <property type="entry name" value="UPF0353/GerABKA_families"/>
</dbReference>
<dbReference type="PANTHER" id="PTHR22550:SF5">
    <property type="entry name" value="LEUCINE ZIPPER PROTEIN 4"/>
    <property type="match status" value="1"/>
</dbReference>
<comment type="similarity">
    <text evidence="1">Belongs to the GerABKA family.</text>
</comment>
<accession>S9TRP1</accession>
<proteinExistence type="inferred from homology"/>
<feature type="transmembrane region" description="Helical" evidence="3">
    <location>
        <begin position="418"/>
        <end position="443"/>
    </location>
</feature>
<organism evidence="4 5">
    <name type="scientific">Paenibacillus alvei TS-15</name>
    <dbReference type="NCBI Taxonomy" id="1117108"/>
    <lineage>
        <taxon>Bacteria</taxon>
        <taxon>Bacillati</taxon>
        <taxon>Bacillota</taxon>
        <taxon>Bacilli</taxon>
        <taxon>Bacillales</taxon>
        <taxon>Paenibacillaceae</taxon>
        <taxon>Paenibacillus</taxon>
    </lineage>
</organism>
<dbReference type="Proteomes" id="UP000015344">
    <property type="component" value="Unassembled WGS sequence"/>
</dbReference>
<gene>
    <name evidence="4" type="ORF">PAALTS15_22278</name>
</gene>
<evidence type="ECO:0000313" key="5">
    <source>
        <dbReference type="Proteomes" id="UP000015344"/>
    </source>
</evidence>
<feature type="transmembrane region" description="Helical" evidence="3">
    <location>
        <begin position="386"/>
        <end position="406"/>
    </location>
</feature>
<dbReference type="PATRIC" id="fig|1117108.3.peg.4594"/>
<dbReference type="GO" id="GO:0009847">
    <property type="term" value="P:spore germination"/>
    <property type="evidence" value="ECO:0007669"/>
    <property type="project" value="InterPro"/>
</dbReference>
<evidence type="ECO:0000313" key="4">
    <source>
        <dbReference type="EMBL" id="EPY04971.1"/>
    </source>
</evidence>
<dbReference type="AlphaFoldDB" id="S9TRP1"/>
<name>S9TRP1_PAEAL</name>
<dbReference type="EMBL" id="ATMT01000072">
    <property type="protein sequence ID" value="EPY04971.1"/>
    <property type="molecule type" value="Genomic_DNA"/>
</dbReference>
<dbReference type="Pfam" id="PF03323">
    <property type="entry name" value="GerA"/>
    <property type="match status" value="1"/>
</dbReference>
<evidence type="ECO:0000256" key="2">
    <source>
        <dbReference type="ARBA" id="ARBA00023136"/>
    </source>
</evidence>
<dbReference type="RefSeq" id="WP_021261673.1">
    <property type="nucleotide sequence ID" value="NZ_ATMT01000072.1"/>
</dbReference>
<dbReference type="PIRSF" id="PIRSF005690">
    <property type="entry name" value="GerBA"/>
    <property type="match status" value="1"/>
</dbReference>
<dbReference type="eggNOG" id="COG0619">
    <property type="taxonomic scope" value="Bacteria"/>
</dbReference>
<keyword evidence="2 3" id="KW-0472">Membrane</keyword>
<comment type="caution">
    <text evidence="4">The sequence shown here is derived from an EMBL/GenBank/DDBJ whole genome shotgun (WGS) entry which is preliminary data.</text>
</comment>